<dbReference type="EMBL" id="SMFL01000008">
    <property type="protein sequence ID" value="TDE12920.1"/>
    <property type="molecule type" value="Genomic_DNA"/>
</dbReference>
<organism evidence="2 3">
    <name type="scientific">Dyadobacter psychrotolerans</name>
    <dbReference type="NCBI Taxonomy" id="2541721"/>
    <lineage>
        <taxon>Bacteria</taxon>
        <taxon>Pseudomonadati</taxon>
        <taxon>Bacteroidota</taxon>
        <taxon>Cytophagia</taxon>
        <taxon>Cytophagales</taxon>
        <taxon>Spirosomataceae</taxon>
        <taxon>Dyadobacter</taxon>
    </lineage>
</organism>
<feature type="signal peptide" evidence="1">
    <location>
        <begin position="1"/>
        <end position="19"/>
    </location>
</feature>
<name>A0A4R5DLK3_9BACT</name>
<keyword evidence="1" id="KW-0732">Signal</keyword>
<feature type="chain" id="PRO_5020839456" description="Esterase" evidence="1">
    <location>
        <begin position="20"/>
        <end position="535"/>
    </location>
</feature>
<dbReference type="Pfam" id="PF00756">
    <property type="entry name" value="Esterase"/>
    <property type="match status" value="1"/>
</dbReference>
<dbReference type="InterPro" id="IPR000801">
    <property type="entry name" value="Esterase-like"/>
</dbReference>
<keyword evidence="3" id="KW-1185">Reference proteome</keyword>
<evidence type="ECO:0008006" key="4">
    <source>
        <dbReference type="Google" id="ProtNLM"/>
    </source>
</evidence>
<gene>
    <name evidence="2" type="ORF">E0F88_21525</name>
</gene>
<evidence type="ECO:0000256" key="1">
    <source>
        <dbReference type="SAM" id="SignalP"/>
    </source>
</evidence>
<protein>
    <recommendedName>
        <fullName evidence="4">Esterase</fullName>
    </recommendedName>
</protein>
<dbReference type="SUPFAM" id="SSF53474">
    <property type="entry name" value="alpha/beta-Hydrolases"/>
    <property type="match status" value="1"/>
</dbReference>
<dbReference type="RefSeq" id="WP_131960340.1">
    <property type="nucleotide sequence ID" value="NZ_SMFL01000008.1"/>
</dbReference>
<evidence type="ECO:0000313" key="3">
    <source>
        <dbReference type="Proteomes" id="UP000294850"/>
    </source>
</evidence>
<dbReference type="AlphaFoldDB" id="A0A4R5DLK3"/>
<dbReference type="Gene3D" id="3.40.50.1820">
    <property type="entry name" value="alpha/beta hydrolase"/>
    <property type="match status" value="1"/>
</dbReference>
<reference evidence="2 3" key="1">
    <citation type="submission" date="2019-03" db="EMBL/GenBank/DDBJ databases">
        <title>Dyadobacter AR-3-6 sp. nov., isolated from arctic soil.</title>
        <authorList>
            <person name="Chaudhary D.K."/>
        </authorList>
    </citation>
    <scope>NUCLEOTIDE SEQUENCE [LARGE SCALE GENOMIC DNA]</scope>
    <source>
        <strain evidence="2 3">AR-3-6</strain>
    </source>
</reference>
<dbReference type="PANTHER" id="PTHR48098:SF3">
    <property type="entry name" value="IRON(III) ENTEROBACTIN ESTERASE"/>
    <property type="match status" value="1"/>
</dbReference>
<proteinExistence type="predicted"/>
<dbReference type="OrthoDB" id="9768282at2"/>
<accession>A0A4R5DLK3</accession>
<dbReference type="InterPro" id="IPR029058">
    <property type="entry name" value="AB_hydrolase_fold"/>
</dbReference>
<dbReference type="InterPro" id="IPR050583">
    <property type="entry name" value="Mycobacterial_A85_antigen"/>
</dbReference>
<dbReference type="PANTHER" id="PTHR48098">
    <property type="entry name" value="ENTEROCHELIN ESTERASE-RELATED"/>
    <property type="match status" value="1"/>
</dbReference>
<sequence>MNKLFLVILTAFMVVEVYASGATATSAPAKLRFEISFPASLSATPLTGRMFLVISRKNETEPRLQVGRYGTQFFGVDFEKLGPGKTVVVDGSTLGYPINAMGDIPKEEYYVQAVLSKYTEFKRSDGHTVWMHMDQWEGQNWGRSPENLISEVMKITVDPAKAETVKLSVSKVIPPIKVAEDTKWVKRIKIKSEKLTKFWGHPIYIGATILLPKGYDENPGKKYPTVYQHGHFSTGAPFRFAEDEKNEFYKAWTSDTLPRFIAITMQHPTPYFDDSYAVNTANNGPYGDAIHEELIPLLEKQFRCIPEGYARLLTGGSTGGWESFALQVLYPEFYGGTWSFAPDPLDFRNVEGINIYEDKNAFYRQHEWYKAPIPNTRVAPTGEILLTSEQRNTMELVNGTKGRSGGQLDIWSAVFGPVGADGYFKPLFDKKTGVMDPSVAQYWKEHYDMRYYLEKNWSTVGPKLVGKLNVIAGRMDDFYLNIGVYHLEDFLSTTTNPAFKGSFTYGDRGGHRWRPYSDAQLLMIMDKHIQKTKGK</sequence>
<comment type="caution">
    <text evidence="2">The sequence shown here is derived from an EMBL/GenBank/DDBJ whole genome shotgun (WGS) entry which is preliminary data.</text>
</comment>
<evidence type="ECO:0000313" key="2">
    <source>
        <dbReference type="EMBL" id="TDE12920.1"/>
    </source>
</evidence>
<dbReference type="Proteomes" id="UP000294850">
    <property type="component" value="Unassembled WGS sequence"/>
</dbReference>